<protein>
    <submittedName>
        <fullName evidence="1">DNA-binding protein</fullName>
    </submittedName>
</protein>
<evidence type="ECO:0000313" key="1">
    <source>
        <dbReference type="EMBL" id="ROU06498.1"/>
    </source>
</evidence>
<sequence length="119" mass="13458">MSQRGFPGFFATLQYENSPHISPERVVSVLGVKRRELAEICRLRPERFRLAPTSADVQGSLRNLVRVLGAAYDRFDDERQLVFWFKNCPIAPCGYLTPAELCAQGRAVDLLECLATQRS</sequence>
<dbReference type="EMBL" id="RCTY01000033">
    <property type="protein sequence ID" value="ROU06498.1"/>
    <property type="molecule type" value="Genomic_DNA"/>
</dbReference>
<proteinExistence type="predicted"/>
<keyword evidence="1" id="KW-0238">DNA-binding</keyword>
<accession>A0A3N2RGE4</accession>
<gene>
    <name evidence="1" type="ORF">D9T17_13685</name>
</gene>
<evidence type="ECO:0000313" key="2">
    <source>
        <dbReference type="Proteomes" id="UP000275910"/>
    </source>
</evidence>
<reference evidence="1 2" key="1">
    <citation type="submission" date="2018-10" db="EMBL/GenBank/DDBJ databases">
        <title>The genome of Lysobacter enzymogenes OH11.</title>
        <authorList>
            <person name="Liu F."/>
            <person name="Zhao Y."/>
            <person name="Qian G."/>
            <person name="Chen Y."/>
            <person name="Xu H."/>
        </authorList>
    </citation>
    <scope>NUCLEOTIDE SEQUENCE [LARGE SCALE GENOMIC DNA]</scope>
    <source>
        <strain evidence="1 2">OH11</strain>
    </source>
</reference>
<dbReference type="GO" id="GO:0003677">
    <property type="term" value="F:DNA binding"/>
    <property type="evidence" value="ECO:0007669"/>
    <property type="project" value="UniProtKB-KW"/>
</dbReference>
<dbReference type="AlphaFoldDB" id="A0A3N2RGE4"/>
<comment type="caution">
    <text evidence="1">The sequence shown here is derived from an EMBL/GenBank/DDBJ whole genome shotgun (WGS) entry which is preliminary data.</text>
</comment>
<name>A0A3N2RGE4_LYSEN</name>
<dbReference type="RefSeq" id="WP_123647927.1">
    <property type="nucleotide sequence ID" value="NZ_RCTY01000033.1"/>
</dbReference>
<dbReference type="Proteomes" id="UP000275910">
    <property type="component" value="Unassembled WGS sequence"/>
</dbReference>
<organism evidence="1 2">
    <name type="scientific">Lysobacter enzymogenes</name>
    <dbReference type="NCBI Taxonomy" id="69"/>
    <lineage>
        <taxon>Bacteria</taxon>
        <taxon>Pseudomonadati</taxon>
        <taxon>Pseudomonadota</taxon>
        <taxon>Gammaproteobacteria</taxon>
        <taxon>Lysobacterales</taxon>
        <taxon>Lysobacteraceae</taxon>
        <taxon>Lysobacter</taxon>
    </lineage>
</organism>